<dbReference type="EMBL" id="UOFK01000335">
    <property type="protein sequence ID" value="VAW82923.1"/>
    <property type="molecule type" value="Genomic_DNA"/>
</dbReference>
<feature type="transmembrane region" description="Helical" evidence="2">
    <location>
        <begin position="14"/>
        <end position="35"/>
    </location>
</feature>
<protein>
    <submittedName>
        <fullName evidence="3">Uncharacterized protein</fullName>
    </submittedName>
</protein>
<reference evidence="3" key="1">
    <citation type="submission" date="2018-06" db="EMBL/GenBank/DDBJ databases">
        <authorList>
            <person name="Zhirakovskaya E."/>
        </authorList>
    </citation>
    <scope>NUCLEOTIDE SEQUENCE</scope>
</reference>
<keyword evidence="2" id="KW-0472">Membrane</keyword>
<sequence>MEPGNRKILVYQPAYIWLITIICVILLASAAYLLFQRGIRYADTEWSELKRQSDALSGQLQETREQNDDLRQQIAILARSSEIDRLASLEVRNEFVVLQDKLLVLREELAFYRSIVSPAGNKVGLQIQRFDLQTKASAGHYRYQLVLTQVKNNERYVRGSIEITVEGVEGGKKRVLPLSALTGTDKALKFKFRYFQEFDGQLAMPKGFVPARLVVKVKPNGKGRPPSVEKVVEWPL</sequence>
<evidence type="ECO:0000313" key="3">
    <source>
        <dbReference type="EMBL" id="VAW82923.1"/>
    </source>
</evidence>
<feature type="coiled-coil region" evidence="1">
    <location>
        <begin position="53"/>
        <end position="80"/>
    </location>
</feature>
<name>A0A3B0Z3S3_9ZZZZ</name>
<evidence type="ECO:0000256" key="2">
    <source>
        <dbReference type="SAM" id="Phobius"/>
    </source>
</evidence>
<evidence type="ECO:0000256" key="1">
    <source>
        <dbReference type="SAM" id="Coils"/>
    </source>
</evidence>
<keyword evidence="1" id="KW-0175">Coiled coil</keyword>
<dbReference type="InterPro" id="IPR046703">
    <property type="entry name" value="DUF6776"/>
</dbReference>
<keyword evidence="2" id="KW-0812">Transmembrane</keyword>
<dbReference type="AlphaFoldDB" id="A0A3B0Z3S3"/>
<dbReference type="Pfam" id="PF20567">
    <property type="entry name" value="DUF6776"/>
    <property type="match status" value="1"/>
</dbReference>
<keyword evidence="2" id="KW-1133">Transmembrane helix</keyword>
<organism evidence="3">
    <name type="scientific">hydrothermal vent metagenome</name>
    <dbReference type="NCBI Taxonomy" id="652676"/>
    <lineage>
        <taxon>unclassified sequences</taxon>
        <taxon>metagenomes</taxon>
        <taxon>ecological metagenomes</taxon>
    </lineage>
</organism>
<gene>
    <name evidence="3" type="ORF">MNBD_GAMMA13-612</name>
</gene>
<proteinExistence type="predicted"/>
<accession>A0A3B0Z3S3</accession>